<evidence type="ECO:0000256" key="3">
    <source>
        <dbReference type="ARBA" id="ARBA00022989"/>
    </source>
</evidence>
<accession>A0A917IWE5</accession>
<feature type="transmembrane region" description="Helical" evidence="5">
    <location>
        <begin position="74"/>
        <end position="91"/>
    </location>
</feature>
<feature type="transmembrane region" description="Helical" evidence="5">
    <location>
        <begin position="147"/>
        <end position="168"/>
    </location>
</feature>
<dbReference type="InterPro" id="IPR049453">
    <property type="entry name" value="Memb_transporter_dom"/>
</dbReference>
<feature type="transmembrane region" description="Helical" evidence="5">
    <location>
        <begin position="97"/>
        <end position="115"/>
    </location>
</feature>
<protein>
    <submittedName>
        <fullName evidence="7">FUSC family protein</fullName>
    </submittedName>
</protein>
<evidence type="ECO:0000256" key="5">
    <source>
        <dbReference type="SAM" id="Phobius"/>
    </source>
</evidence>
<evidence type="ECO:0000313" key="8">
    <source>
        <dbReference type="Proteomes" id="UP000600171"/>
    </source>
</evidence>
<sequence length="356" mass="38479">MGIRQQSYQQMFTFAPSQKDHVAATRIMISVAVPLGILVLLGREDLTIFAAFGTFTSIYARLEKPQMRFRHQSQAGLILSFATGVGLLLGNFGANPWVLILTCSLVGAIGSMLAIRWSLRPAGGIFFIFATGAIGSIPPNGIPFQSLLLTVLAAGFSVLMGFVFGWFGEGTRGIIFSEPPNHGLTNRQVLERGLYFFLTTLAAGVIGELSGLSHSYWAQVAAAAVLLGANTVARVVRGINRVLGTFGGILITAFFISLQPDTWHVLVLVVLSQFLGEMFVLRNYGFAMLFITPLAMFMIYLANPFTNYELLTARLLETAIGSAVGMLGVIITPAQELVNKDTVAVPVLRVARTLKK</sequence>
<feature type="transmembrane region" description="Helical" evidence="5">
    <location>
        <begin position="284"/>
        <end position="303"/>
    </location>
</feature>
<keyword evidence="3 5" id="KW-1133">Transmembrane helix</keyword>
<proteinExistence type="predicted"/>
<comment type="subcellular location">
    <subcellularLocation>
        <location evidence="1">Membrane</location>
        <topology evidence="1">Multi-pass membrane protein</topology>
    </subcellularLocation>
</comment>
<keyword evidence="4 5" id="KW-0472">Membrane</keyword>
<dbReference type="Pfam" id="PF13515">
    <property type="entry name" value="FUSC_2"/>
    <property type="match status" value="1"/>
</dbReference>
<evidence type="ECO:0000256" key="2">
    <source>
        <dbReference type="ARBA" id="ARBA00022692"/>
    </source>
</evidence>
<name>A0A917IWE5_9MICC</name>
<dbReference type="EMBL" id="BMDC01000003">
    <property type="protein sequence ID" value="GGH65252.1"/>
    <property type="molecule type" value="Genomic_DNA"/>
</dbReference>
<feature type="transmembrane region" description="Helical" evidence="5">
    <location>
        <begin position="248"/>
        <end position="272"/>
    </location>
</feature>
<gene>
    <name evidence="7" type="ORF">GCM10007359_18300</name>
</gene>
<evidence type="ECO:0000259" key="6">
    <source>
        <dbReference type="Pfam" id="PF13515"/>
    </source>
</evidence>
<dbReference type="AlphaFoldDB" id="A0A917IWE5"/>
<feature type="transmembrane region" description="Helical" evidence="5">
    <location>
        <begin position="189"/>
        <end position="210"/>
    </location>
</feature>
<feature type="transmembrane region" description="Helical" evidence="5">
    <location>
        <begin position="21"/>
        <end position="40"/>
    </location>
</feature>
<keyword evidence="2 5" id="KW-0812">Transmembrane</keyword>
<organism evidence="7 8">
    <name type="scientific">Rothia aerolata</name>
    <dbReference type="NCBI Taxonomy" id="1812262"/>
    <lineage>
        <taxon>Bacteria</taxon>
        <taxon>Bacillati</taxon>
        <taxon>Actinomycetota</taxon>
        <taxon>Actinomycetes</taxon>
        <taxon>Micrococcales</taxon>
        <taxon>Micrococcaceae</taxon>
        <taxon>Rothia</taxon>
    </lineage>
</organism>
<evidence type="ECO:0000313" key="7">
    <source>
        <dbReference type="EMBL" id="GGH65252.1"/>
    </source>
</evidence>
<feature type="domain" description="Integral membrane bound transporter" evidence="6">
    <location>
        <begin position="203"/>
        <end position="327"/>
    </location>
</feature>
<dbReference type="Proteomes" id="UP000600171">
    <property type="component" value="Unassembled WGS sequence"/>
</dbReference>
<feature type="transmembrane region" description="Helical" evidence="5">
    <location>
        <begin position="216"/>
        <end position="236"/>
    </location>
</feature>
<evidence type="ECO:0000256" key="1">
    <source>
        <dbReference type="ARBA" id="ARBA00004141"/>
    </source>
</evidence>
<comment type="caution">
    <text evidence="7">The sequence shown here is derived from an EMBL/GenBank/DDBJ whole genome shotgun (WGS) entry which is preliminary data.</text>
</comment>
<dbReference type="GO" id="GO:0016020">
    <property type="term" value="C:membrane"/>
    <property type="evidence" value="ECO:0007669"/>
    <property type="project" value="UniProtKB-SubCell"/>
</dbReference>
<feature type="transmembrane region" description="Helical" evidence="5">
    <location>
        <begin position="315"/>
        <end position="334"/>
    </location>
</feature>
<feature type="transmembrane region" description="Helical" evidence="5">
    <location>
        <begin position="46"/>
        <end position="62"/>
    </location>
</feature>
<feature type="transmembrane region" description="Helical" evidence="5">
    <location>
        <begin position="122"/>
        <end position="141"/>
    </location>
</feature>
<keyword evidence="8" id="KW-1185">Reference proteome</keyword>
<evidence type="ECO:0000256" key="4">
    <source>
        <dbReference type="ARBA" id="ARBA00023136"/>
    </source>
</evidence>
<reference evidence="7 8" key="1">
    <citation type="journal article" date="2014" name="Int. J. Syst. Evol. Microbiol.">
        <title>Complete genome sequence of Corynebacterium casei LMG S-19264T (=DSM 44701T), isolated from a smear-ripened cheese.</title>
        <authorList>
            <consortium name="US DOE Joint Genome Institute (JGI-PGF)"/>
            <person name="Walter F."/>
            <person name="Albersmeier A."/>
            <person name="Kalinowski J."/>
            <person name="Ruckert C."/>
        </authorList>
    </citation>
    <scope>NUCLEOTIDE SEQUENCE [LARGE SCALE GENOMIC DNA]</scope>
    <source>
        <strain evidence="7 8">CCM 8669</strain>
    </source>
</reference>